<dbReference type="Pfam" id="PF18584">
    <property type="entry name" value="SYCP2_SLD"/>
    <property type="match status" value="1"/>
</dbReference>
<dbReference type="Proteomes" id="UP001652640">
    <property type="component" value="Chromosome 27"/>
</dbReference>
<dbReference type="GeneID" id="110135791"/>
<feature type="compositionally biased region" description="Polar residues" evidence="6">
    <location>
        <begin position="83"/>
        <end position="96"/>
    </location>
</feature>
<evidence type="ECO:0000313" key="9">
    <source>
        <dbReference type="Proteomes" id="UP001652640"/>
    </source>
</evidence>
<accession>A0ABM4HBX0</accession>
<evidence type="ECO:0000256" key="6">
    <source>
        <dbReference type="SAM" id="MobiDB-lite"/>
    </source>
</evidence>
<evidence type="ECO:0000256" key="5">
    <source>
        <dbReference type="ARBA" id="ARBA00023242"/>
    </source>
</evidence>
<organism evidence="9 10">
    <name type="scientific">Odocoileus virginianus</name>
    <name type="common">White-tailed deer</name>
    <dbReference type="NCBI Taxonomy" id="9874"/>
    <lineage>
        <taxon>Eukaryota</taxon>
        <taxon>Metazoa</taxon>
        <taxon>Chordata</taxon>
        <taxon>Craniata</taxon>
        <taxon>Vertebrata</taxon>
        <taxon>Euteleostomi</taxon>
        <taxon>Mammalia</taxon>
        <taxon>Eutheria</taxon>
        <taxon>Laurasiatheria</taxon>
        <taxon>Artiodactyla</taxon>
        <taxon>Ruminantia</taxon>
        <taxon>Pecora</taxon>
        <taxon>Cervidae</taxon>
        <taxon>Odocoileinae</taxon>
        <taxon>Odocoileus</taxon>
    </lineage>
</organism>
<dbReference type="Pfam" id="PF18581">
    <property type="entry name" value="SYCP2_ARLD"/>
    <property type="match status" value="1"/>
</dbReference>
<keyword evidence="5" id="KW-0539">Nucleus</keyword>
<dbReference type="PANTHER" id="PTHR15607">
    <property type="entry name" value="SYNAPTONEMAL COMPLEX PROTEIN-RELATED"/>
    <property type="match status" value="1"/>
</dbReference>
<feature type="region of interest" description="Disordered" evidence="6">
    <location>
        <begin position="608"/>
        <end position="636"/>
    </location>
</feature>
<evidence type="ECO:0000259" key="8">
    <source>
        <dbReference type="Pfam" id="PF18584"/>
    </source>
</evidence>
<comment type="subcellular location">
    <subcellularLocation>
        <location evidence="2">Chromosome</location>
    </subcellularLocation>
    <subcellularLocation>
        <location evidence="1">Nucleus</location>
    </subcellularLocation>
</comment>
<feature type="region of interest" description="Disordered" evidence="6">
    <location>
        <begin position="32"/>
        <end position="123"/>
    </location>
</feature>
<reference evidence="10" key="2">
    <citation type="submission" date="2025-08" db="UniProtKB">
        <authorList>
            <consortium name="RefSeq"/>
        </authorList>
    </citation>
    <scope>IDENTIFICATION</scope>
    <source>
        <tissue evidence="10">Tongue muscle</tissue>
    </source>
</reference>
<evidence type="ECO:0000313" key="10">
    <source>
        <dbReference type="RefSeq" id="XP_070313064.1"/>
    </source>
</evidence>
<dbReference type="RefSeq" id="XP_070313064.1">
    <property type="nucleotide sequence ID" value="XM_070456963.1"/>
</dbReference>
<feature type="compositionally biased region" description="Pro residues" evidence="6">
    <location>
        <begin position="104"/>
        <end position="116"/>
    </location>
</feature>
<feature type="domain" description="Synaptonemal complex protein 2 Spt16M-like" evidence="8">
    <location>
        <begin position="476"/>
        <end position="586"/>
    </location>
</feature>
<dbReference type="InterPro" id="IPR024835">
    <property type="entry name" value="SYCP2-like"/>
</dbReference>
<proteinExistence type="inferred from homology"/>
<feature type="compositionally biased region" description="Basic and acidic residues" evidence="6">
    <location>
        <begin position="613"/>
        <end position="636"/>
    </location>
</feature>
<evidence type="ECO:0000256" key="4">
    <source>
        <dbReference type="ARBA" id="ARBA00022454"/>
    </source>
</evidence>
<gene>
    <name evidence="10" type="primary">SYCP2L</name>
</gene>
<reference evidence="9" key="1">
    <citation type="journal article" date="2022" name="J. Hered.">
        <title>A De Novo Chromosome-Level Genome Assembly of the White-Tailed Deer, Odocoileus Virginianus.</title>
        <authorList>
            <person name="London E.W."/>
            <person name="Roca A.L."/>
            <person name="Novakofski J.E."/>
            <person name="Mateus-Pinilla N.E."/>
        </authorList>
    </citation>
    <scope>NUCLEOTIDE SEQUENCE [LARGE SCALE GENOMIC DNA]</scope>
</reference>
<feature type="domain" description="Synaptonemal complex protein 2 armadillo-repeat-like" evidence="7">
    <location>
        <begin position="212"/>
        <end position="384"/>
    </location>
</feature>
<dbReference type="InterPro" id="IPR040560">
    <property type="entry name" value="SYCP2_SLD"/>
</dbReference>
<dbReference type="InterPro" id="IPR041322">
    <property type="entry name" value="SYCP2_ARLD"/>
</dbReference>
<evidence type="ECO:0000256" key="3">
    <source>
        <dbReference type="ARBA" id="ARBA00007960"/>
    </source>
</evidence>
<evidence type="ECO:0000259" key="7">
    <source>
        <dbReference type="Pfam" id="PF18581"/>
    </source>
</evidence>
<keyword evidence="9" id="KW-1185">Reference proteome</keyword>
<evidence type="ECO:0000256" key="2">
    <source>
        <dbReference type="ARBA" id="ARBA00004286"/>
    </source>
</evidence>
<keyword evidence="4" id="KW-0158">Chromosome</keyword>
<dbReference type="PANTHER" id="PTHR15607:SF14">
    <property type="entry name" value="SYNAPTONEMAL COMPLEX PROTEIN 2-LIKE"/>
    <property type="match status" value="1"/>
</dbReference>
<feature type="region of interest" description="Disordered" evidence="6">
    <location>
        <begin position="697"/>
        <end position="825"/>
    </location>
</feature>
<feature type="compositionally biased region" description="Low complexity" evidence="6">
    <location>
        <begin position="697"/>
        <end position="710"/>
    </location>
</feature>
<comment type="similarity">
    <text evidence="3">Belongs to the SYCP2 family.</text>
</comment>
<feature type="compositionally biased region" description="Low complexity" evidence="6">
    <location>
        <begin position="800"/>
        <end position="813"/>
    </location>
</feature>
<protein>
    <submittedName>
        <fullName evidence="10">Synaptonemal complex protein 2-like</fullName>
    </submittedName>
</protein>
<feature type="compositionally biased region" description="Basic residues" evidence="6">
    <location>
        <begin position="714"/>
        <end position="735"/>
    </location>
</feature>
<evidence type="ECO:0000256" key="1">
    <source>
        <dbReference type="ARBA" id="ARBA00004123"/>
    </source>
</evidence>
<name>A0ABM4HBX0_ODOVR</name>
<sequence length="1082" mass="122297">MQKRRARVQGGSGGALFLVSVLKSLHLERSVGARQLPARPCRAGPPLPGRASDGGEVDLSPRAFGIAERAHGSSVAPGEKDAQSSASGRITASSFGENWDSLLPPSPQLSSPPPYPAKQRRKVLVQESDKFIPQPPYRGHPAPKVFYVLVEFGAELGIREPCAEPSPAEPGRPSAALRVRLWVCALVRGDAGAHVRRALGSEPGVLAQYARLQSLITNAFHDEGFQKIKEYFQGQHHAPQKYNSLLLRHLDRSINKELDKNEFQHVSLLLKCIQRFFIDGLKEDEPLLIKQGLIPKMVSWFERTVGFLSMADLASDTSLKNVTEDFFDTALTISRSSSKGKIQMLNSFILTLGFLVTEEAVNPFIQREALKTLNGILQAVPREERRRLLLLEGPCRLMKDLARTILTVGDYDQQVALCEALCRLTMRKSREDFVPQWFEDDTIAKAFKEINDREFETDCRRFVNHLNDRLGDQRRVYSFPCIAAFAGEHEMRKPADEKLEKFWIDFNLGSQSVTFYINNPESDLWDSVRLLKEAVMNFSILETEMKMLKIYLKKPINIRNKEVMKIEIHFELQFNISQASIKALGEDKQVMPDQTKISAVFGELEKEDPEIPSSHKIETDEAKDSTEPAEVTRAEDDHHLITVPLNNQSEPAQEWELEGLCHLVWKYAALRKDSAFEDNRKQETRMSFDYRKHLFSESNQDSSSGGSELSWTGNRKRKSLKSYPSRKKTRTRRSSLRVLPPFPPSSGSDLEKDGVKILTPLSKDASRQNNVTPPKISGTEFQSSSAFLTPEDSAQKTKFHSPSPLSDLSSLGHSDVEENVSKTQPTVTALSGYSHDWKTMVNQEPFPRWQKLSWQVMPGTPNVSEGISTSSLNVTPENLKGSVMITAFENFTRELKRNYELRYRRSPLYSKNAKEVPDCLIELLNQIHHRRLNKLEQFHSFVLQELSNLDKDIDVLQHLEDDVLEFWGKQSADLKSFCELQLQSTEQIIEKQPPSRIRRTGHWWLKPLFLGTQAPRHVLALQLLRFPAICQLLLPGQVCAGLWDTGLGFRRSPSSPSVHAERPCQTCCQPPFQGASFTPAAA</sequence>